<proteinExistence type="predicted"/>
<organism evidence="1">
    <name type="scientific">Anguilla anguilla</name>
    <name type="common">European freshwater eel</name>
    <name type="synonym">Muraena anguilla</name>
    <dbReference type="NCBI Taxonomy" id="7936"/>
    <lineage>
        <taxon>Eukaryota</taxon>
        <taxon>Metazoa</taxon>
        <taxon>Chordata</taxon>
        <taxon>Craniata</taxon>
        <taxon>Vertebrata</taxon>
        <taxon>Euteleostomi</taxon>
        <taxon>Actinopterygii</taxon>
        <taxon>Neopterygii</taxon>
        <taxon>Teleostei</taxon>
        <taxon>Anguilliformes</taxon>
        <taxon>Anguillidae</taxon>
        <taxon>Anguilla</taxon>
    </lineage>
</organism>
<sequence>MVAHLSIPKMHNPVF</sequence>
<dbReference type="EMBL" id="GBXM01099546">
    <property type="protein sequence ID" value="JAH09031.1"/>
    <property type="molecule type" value="Transcribed_RNA"/>
</dbReference>
<evidence type="ECO:0000313" key="1">
    <source>
        <dbReference type="EMBL" id="JAH09031.1"/>
    </source>
</evidence>
<reference evidence="1" key="2">
    <citation type="journal article" date="2015" name="Fish Shellfish Immunol.">
        <title>Early steps in the European eel (Anguilla anguilla)-Vibrio vulnificus interaction in the gills: Role of the RtxA13 toxin.</title>
        <authorList>
            <person name="Callol A."/>
            <person name="Pajuelo D."/>
            <person name="Ebbesson L."/>
            <person name="Teles M."/>
            <person name="MacKenzie S."/>
            <person name="Amaro C."/>
        </authorList>
    </citation>
    <scope>NUCLEOTIDE SEQUENCE</scope>
</reference>
<protein>
    <submittedName>
        <fullName evidence="1">Uncharacterized protein</fullName>
    </submittedName>
</protein>
<reference evidence="1" key="1">
    <citation type="submission" date="2014-11" db="EMBL/GenBank/DDBJ databases">
        <authorList>
            <person name="Amaro Gonzalez C."/>
        </authorList>
    </citation>
    <scope>NUCLEOTIDE SEQUENCE</scope>
</reference>
<name>A0A0E9PWN4_ANGAN</name>
<accession>A0A0E9PWN4</accession>